<dbReference type="Pfam" id="PF23598">
    <property type="entry name" value="LRR_14"/>
    <property type="match status" value="1"/>
</dbReference>
<evidence type="ECO:0000313" key="12">
    <source>
        <dbReference type="Proteomes" id="UP000604825"/>
    </source>
</evidence>
<dbReference type="AlphaFoldDB" id="A0A811RSS1"/>
<feature type="region of interest" description="Disordered" evidence="7">
    <location>
        <begin position="145"/>
        <end position="192"/>
    </location>
</feature>
<dbReference type="Proteomes" id="UP000604825">
    <property type="component" value="Unassembled WGS sequence"/>
</dbReference>
<name>A0A811RSS1_9POAL</name>
<dbReference type="PANTHER" id="PTHR23155:SF1062">
    <property type="entry name" value="OS11G0579400 PROTEIN"/>
    <property type="match status" value="1"/>
</dbReference>
<evidence type="ECO:0000259" key="8">
    <source>
        <dbReference type="Pfam" id="PF18052"/>
    </source>
</evidence>
<organism evidence="11 12">
    <name type="scientific">Miscanthus lutarioriparius</name>
    <dbReference type="NCBI Taxonomy" id="422564"/>
    <lineage>
        <taxon>Eukaryota</taxon>
        <taxon>Viridiplantae</taxon>
        <taxon>Streptophyta</taxon>
        <taxon>Embryophyta</taxon>
        <taxon>Tracheophyta</taxon>
        <taxon>Spermatophyta</taxon>
        <taxon>Magnoliopsida</taxon>
        <taxon>Liliopsida</taxon>
        <taxon>Poales</taxon>
        <taxon>Poaceae</taxon>
        <taxon>PACMAD clade</taxon>
        <taxon>Panicoideae</taxon>
        <taxon>Andropogonodae</taxon>
        <taxon>Andropogoneae</taxon>
        <taxon>Saccharinae</taxon>
        <taxon>Miscanthus</taxon>
    </lineage>
</organism>
<dbReference type="Pfam" id="PF18052">
    <property type="entry name" value="Rx_N"/>
    <property type="match status" value="1"/>
</dbReference>
<evidence type="ECO:0000259" key="10">
    <source>
        <dbReference type="Pfam" id="PF23598"/>
    </source>
</evidence>
<evidence type="ECO:0008006" key="13">
    <source>
        <dbReference type="Google" id="ProtNLM"/>
    </source>
</evidence>
<dbReference type="GO" id="GO:0000166">
    <property type="term" value="F:nucleotide binding"/>
    <property type="evidence" value="ECO:0007669"/>
    <property type="project" value="UniProtKB-KW"/>
</dbReference>
<evidence type="ECO:0000259" key="9">
    <source>
        <dbReference type="Pfam" id="PF23559"/>
    </source>
</evidence>
<dbReference type="InterPro" id="IPR038005">
    <property type="entry name" value="RX-like_CC"/>
</dbReference>
<dbReference type="Gene3D" id="1.10.10.10">
    <property type="entry name" value="Winged helix-like DNA-binding domain superfamily/Winged helix DNA-binding domain"/>
    <property type="match status" value="1"/>
</dbReference>
<evidence type="ECO:0000256" key="7">
    <source>
        <dbReference type="SAM" id="MobiDB-lite"/>
    </source>
</evidence>
<feature type="domain" description="Disease resistance protein winged helix" evidence="9">
    <location>
        <begin position="715"/>
        <end position="786"/>
    </location>
</feature>
<evidence type="ECO:0000256" key="6">
    <source>
        <dbReference type="ARBA" id="ARBA00023054"/>
    </source>
</evidence>
<keyword evidence="2" id="KW-0433">Leucine-rich repeat</keyword>
<dbReference type="EMBL" id="CAJGYO010000016">
    <property type="protein sequence ID" value="CAD6273119.1"/>
    <property type="molecule type" value="Genomic_DNA"/>
</dbReference>
<evidence type="ECO:0000256" key="5">
    <source>
        <dbReference type="ARBA" id="ARBA00022821"/>
    </source>
</evidence>
<dbReference type="InterPro" id="IPR055414">
    <property type="entry name" value="LRR_R13L4/SHOC2-like"/>
</dbReference>
<comment type="similarity">
    <text evidence="1">Belongs to the disease resistance NB-LRR family.</text>
</comment>
<dbReference type="GO" id="GO:0002758">
    <property type="term" value="P:innate immune response-activating signaling pathway"/>
    <property type="evidence" value="ECO:0007669"/>
    <property type="project" value="UniProtKB-ARBA"/>
</dbReference>
<evidence type="ECO:0000256" key="1">
    <source>
        <dbReference type="ARBA" id="ARBA00008894"/>
    </source>
</evidence>
<evidence type="ECO:0000256" key="2">
    <source>
        <dbReference type="ARBA" id="ARBA00022614"/>
    </source>
</evidence>
<keyword evidence="3" id="KW-0677">Repeat</keyword>
<proteinExistence type="inferred from homology"/>
<dbReference type="GO" id="GO:0042742">
    <property type="term" value="P:defense response to bacterium"/>
    <property type="evidence" value="ECO:0007669"/>
    <property type="project" value="UniProtKB-ARBA"/>
</dbReference>
<feature type="domain" description="Disease resistance N-terminal" evidence="8">
    <location>
        <begin position="8"/>
        <end position="87"/>
    </location>
</feature>
<dbReference type="InterPro" id="IPR036388">
    <property type="entry name" value="WH-like_DNA-bd_sf"/>
</dbReference>
<dbReference type="InterPro" id="IPR044974">
    <property type="entry name" value="Disease_R_plants"/>
</dbReference>
<dbReference type="GO" id="GO:0009626">
    <property type="term" value="P:plant-type hypersensitive response"/>
    <property type="evidence" value="ECO:0007669"/>
    <property type="project" value="UniProtKB-ARBA"/>
</dbReference>
<evidence type="ECO:0000256" key="3">
    <source>
        <dbReference type="ARBA" id="ARBA00022737"/>
    </source>
</evidence>
<gene>
    <name evidence="11" type="ORF">NCGR_LOCUS56387</name>
</gene>
<keyword evidence="12" id="KW-1185">Reference proteome</keyword>
<evidence type="ECO:0000256" key="4">
    <source>
        <dbReference type="ARBA" id="ARBA00022741"/>
    </source>
</evidence>
<accession>A0A811RSS1</accession>
<keyword evidence="5" id="KW-0611">Plant defense</keyword>
<dbReference type="Pfam" id="PF23559">
    <property type="entry name" value="WHD_DRP"/>
    <property type="match status" value="1"/>
</dbReference>
<dbReference type="InterPro" id="IPR032675">
    <property type="entry name" value="LRR_dom_sf"/>
</dbReference>
<keyword evidence="6" id="KW-0175">Coiled coil</keyword>
<dbReference type="OrthoDB" id="687885at2759"/>
<dbReference type="CDD" id="cd14798">
    <property type="entry name" value="RX-CC_like"/>
    <property type="match status" value="1"/>
</dbReference>
<protein>
    <recommendedName>
        <fullName evidence="13">Rx N-terminal domain-containing protein</fullName>
    </recommendedName>
</protein>
<feature type="compositionally biased region" description="Low complexity" evidence="7">
    <location>
        <begin position="161"/>
        <end position="177"/>
    </location>
</feature>
<sequence length="1280" mass="145446">MAELASGAVTSLLGVIRNEFQLLGRVRGDVQFIKEEMESMNSFLAHLARTEPPDGEHDEQVRTWMSQVRLLAQDCNNRIDLYLYRGNPEIHRARGGLRRYVWWLPWFVRKMAAQHRAAVQLRELRDRARDVGERRLRYGVKVPATAAPADHHHQSPPATPSPSSSAQVVALAPASASRGHARDDDEDDGDGHHHQLVMAATTDHPRRRRSGCFLLEPPTLDDYFQRKLREWIHKVAKQEIMLPASLAIVAAPDSHKDAFTLAHETLVVPGTYYHRSIFVDIPAVHQKFAPLRPKEILYYILRELQHAKPQSQTQQLQGTGCPGNEEEEEERHLDWLDAGYTRLEIKDGKKRLLGEIKTSIARMKVYQKLEKIEKGIREGQPMKKGVDQLEDLKKLELELLLPLLLQSAAAAAVAQQGHVRNKVMNKLAASYDNIIKETANKLKRIMEVEEGAAAQQGHLKRIMEVEEGAAKAQQQTEPICLEDSQYERILLDVFPATSNSKPLQTKEATKTTAKTLGEHQIKQMIHEAKQEILQELQEGKSDKNQATSERSNLGQIPEYEVEEIMHKIESINVELKKQMQIQGIVNRIKDHLKDKTPLIILKIDDHEMDGSKWKETRNALNLLQCDADALIITNTKNTQQAKEYCYPQQEPIYYTLAGLYQDTVLKLTSQQKDGDYCKKSQVSPKSLERVAKKMFKFSYNDMPKEHRSCLLYLAIFPQGHKIRRSTLIGRWVVEGLITKEDWPTSVHQAERCFDMLIDRWLLYPGDISASGKVKSCMVGDLVHGFITKIARKQHIVETRLSHHLARHFSIFNDIELRGSDKIETFLQSISKSSKWSMLKKINDLHELEVLDIRQTMVPAFETKNLMLLKLKRLLAANNGSGVRIPHKIGKMVNVEVLSNVKASLIGTGRDLVDIGKPWKLQKLGIVVEDKNRHLRNLLRAISDLHESLLSLSITFHTTGYEGTPSSEELPASLLRYPPKLLESLSVSGTTQKGRLLPLLAKDHHHQLAKVTLSSTSLNQEDLKVLAKLTVLLCLKLEKIDCTESVLTFKKNEFQKLNYFLLQGSSLTEIMFEEGATTELKKIILSSTNIERVSGVEGLPKLEELEFSNNTSSSLLSSIDNAEQITKLTLRGTLLEQANLRILAKKPNVRSLELLDTRCGSQLTFNENEFQKLNTLIVNCSDITEINFTTRSALSLQKIVWTFTNMQSLSGINNLPKLKELEFNGGPVRFEVEEAINKLKERPGFDFKHNKPKNQEQEKGDAIAEDEDDDARFPFCWKKKV</sequence>
<dbReference type="PANTHER" id="PTHR23155">
    <property type="entry name" value="DISEASE RESISTANCE PROTEIN RP"/>
    <property type="match status" value="1"/>
</dbReference>
<comment type="caution">
    <text evidence="11">The sequence shown here is derived from an EMBL/GenBank/DDBJ whole genome shotgun (WGS) entry which is preliminary data.</text>
</comment>
<dbReference type="InterPro" id="IPR058922">
    <property type="entry name" value="WHD_DRP"/>
</dbReference>
<dbReference type="Gene3D" id="3.80.10.10">
    <property type="entry name" value="Ribonuclease Inhibitor"/>
    <property type="match status" value="1"/>
</dbReference>
<dbReference type="InterPro" id="IPR041118">
    <property type="entry name" value="Rx_N"/>
</dbReference>
<keyword evidence="4" id="KW-0547">Nucleotide-binding</keyword>
<evidence type="ECO:0000313" key="11">
    <source>
        <dbReference type="EMBL" id="CAD6273119.1"/>
    </source>
</evidence>
<dbReference type="Gene3D" id="1.20.5.4130">
    <property type="match status" value="1"/>
</dbReference>
<reference evidence="11" key="1">
    <citation type="submission" date="2020-10" db="EMBL/GenBank/DDBJ databases">
        <authorList>
            <person name="Han B."/>
            <person name="Lu T."/>
            <person name="Zhao Q."/>
            <person name="Huang X."/>
            <person name="Zhao Y."/>
        </authorList>
    </citation>
    <scope>NUCLEOTIDE SEQUENCE</scope>
</reference>
<feature type="compositionally biased region" description="Basic and acidic residues" evidence="7">
    <location>
        <begin position="1242"/>
        <end position="1261"/>
    </location>
</feature>
<feature type="region of interest" description="Disordered" evidence="7">
    <location>
        <begin position="1242"/>
        <end position="1266"/>
    </location>
</feature>
<dbReference type="FunFam" id="1.10.10.10:FF:000322">
    <property type="entry name" value="Probable disease resistance protein At1g63360"/>
    <property type="match status" value="1"/>
</dbReference>
<dbReference type="SUPFAM" id="SSF52058">
    <property type="entry name" value="L domain-like"/>
    <property type="match status" value="2"/>
</dbReference>
<feature type="domain" description="Disease resistance R13L4/SHOC-2-like LRR" evidence="10">
    <location>
        <begin position="838"/>
        <end position="1124"/>
    </location>
</feature>